<dbReference type="AlphaFoldDB" id="A0AAI9VC65"/>
<feature type="compositionally biased region" description="Basic and acidic residues" evidence="1">
    <location>
        <begin position="246"/>
        <end position="257"/>
    </location>
</feature>
<accession>A0AAI9VC65</accession>
<evidence type="ECO:0000313" key="2">
    <source>
        <dbReference type="EMBL" id="KAK1482068.1"/>
    </source>
</evidence>
<evidence type="ECO:0000256" key="1">
    <source>
        <dbReference type="SAM" id="MobiDB-lite"/>
    </source>
</evidence>
<sequence>MPAARRCDSLKQESLFRDNLLENAVANTFQRAREASTSHSFHARGAHASSLDQLPIPHWGCHGAACFSRFFLLSMLNSPLAYSKPSILMLAGTADIAVDISTDPGNPSTYQQQTILLLWSGAPSCVTQARMPMTNEVKAALHLPHIIVDRLVTRETCCLASLHLRFPQCLLSHQELRKAEFHHLPETMHLVDSMQIDKAANQGRTKLIVMTSAESIRHQPLRDGRHQYLVYRVKKPTPYPARRTSHRSEVERRKENARLLSKLSNSSFSERRQTSENSSDDCSDQRRIRGMKREIETRVAHPTNLERARWLLVNFVTATKPRRLYNRCYIIETRAPKRARIRRFKSGTLAGGIRAYGEGSRPFGHPLNRSCFALDLVHTNTVYRTFCAPCVSMRLATTGNVSWYDREPFKLFSAATKTDRRPQTQNKMRRLGGGSASRTVLKDGVFQGGIPLNNDHEWVGIGSRMQTRPTRETIVKRHGGLGIAAAIFAASYRRWQVITGWAADFFQLQQVIGNGFVISNLTDDLTATMRLTNPSREPWRGQEYLGNAVSSVLREGRCLKNGGRRLDRVEVHYPGGWNRDPRPLMQIGGFFTDEARAGRWERNRIGRASSKCLKKVEVNLKINKPHPGWKLRYSVGREPSIALKHPQPIPLEGFVSDHDFLHKAIRRTYLRYLKVSSHHSAPTAQGEEGRVMASTLNPSMGNPGPLPVQHHLQNPPQSLMALHLGFHHVCLRFLCHSFTYSPPSTPVFAALTQANLAFAGGHSSTPFTDTWQNCQPAIISGSGPAQRESYAYISQCLPVLSSTVFFILSFLTIQGDARTRKRLPLDRTKWTVTFRRADAEASHSTRAIGPLEDPTPPDAPCCGGRLPSHLEVAPFPGQLRYTAPQAEVKTTLPCRLQELSVKQTAFAFDTPPDDLSRSVSFASIHPIPPPVHHQQANLPCFALIVRPIKDHPLDLPVPVYRRITQCVASLMKLPNTIISILDSATYREVLENERQYRPQARMSATNSTALPPQSWPPSDLKPTTLLRRKSVDCLPINAPKNFDAASTVFILLSPIRLISILLKFIAKDLSHGFLIQTTLP</sequence>
<reference evidence="2" key="1">
    <citation type="submission" date="2016-11" db="EMBL/GenBank/DDBJ databases">
        <title>The genome sequence of Colletotrichum cuscutae.</title>
        <authorList>
            <person name="Baroncelli R."/>
        </authorList>
    </citation>
    <scope>NUCLEOTIDE SEQUENCE</scope>
    <source>
        <strain evidence="2">IMI 304802</strain>
    </source>
</reference>
<evidence type="ECO:0000313" key="3">
    <source>
        <dbReference type="Proteomes" id="UP001239213"/>
    </source>
</evidence>
<protein>
    <submittedName>
        <fullName evidence="2">Uncharacterized protein</fullName>
    </submittedName>
</protein>
<name>A0AAI9VC65_9PEZI</name>
<gene>
    <name evidence="2" type="ORF">CCUS01_15878</name>
</gene>
<organism evidence="2 3">
    <name type="scientific">Colletotrichum cuscutae</name>
    <dbReference type="NCBI Taxonomy" id="1209917"/>
    <lineage>
        <taxon>Eukaryota</taxon>
        <taxon>Fungi</taxon>
        <taxon>Dikarya</taxon>
        <taxon>Ascomycota</taxon>
        <taxon>Pezizomycotina</taxon>
        <taxon>Sordariomycetes</taxon>
        <taxon>Hypocreomycetidae</taxon>
        <taxon>Glomerellales</taxon>
        <taxon>Glomerellaceae</taxon>
        <taxon>Colletotrichum</taxon>
        <taxon>Colletotrichum acutatum species complex</taxon>
    </lineage>
</organism>
<comment type="caution">
    <text evidence="2">The sequence shown here is derived from an EMBL/GenBank/DDBJ whole genome shotgun (WGS) entry which is preliminary data.</text>
</comment>
<feature type="region of interest" description="Disordered" evidence="1">
    <location>
        <begin position="997"/>
        <end position="1016"/>
    </location>
</feature>
<keyword evidence="3" id="KW-1185">Reference proteome</keyword>
<feature type="compositionally biased region" description="Polar residues" evidence="1">
    <location>
        <begin position="1002"/>
        <end position="1011"/>
    </location>
</feature>
<proteinExistence type="predicted"/>
<dbReference type="Proteomes" id="UP001239213">
    <property type="component" value="Unassembled WGS sequence"/>
</dbReference>
<dbReference type="EMBL" id="MPDP01000094">
    <property type="protein sequence ID" value="KAK1482068.1"/>
    <property type="molecule type" value="Genomic_DNA"/>
</dbReference>
<feature type="region of interest" description="Disordered" evidence="1">
    <location>
        <begin position="234"/>
        <end position="288"/>
    </location>
</feature>